<dbReference type="EMBL" id="JARDRS010000032">
    <property type="protein sequence ID" value="MDS0021950.1"/>
    <property type="molecule type" value="Genomic_DNA"/>
</dbReference>
<keyword evidence="1" id="KW-0812">Transmembrane</keyword>
<dbReference type="RefSeq" id="WP_310851568.1">
    <property type="nucleotide sequence ID" value="NZ_JARDRS010000032.1"/>
</dbReference>
<dbReference type="AlphaFoldDB" id="A0AAE4EBI1"/>
<gene>
    <name evidence="2" type="ORF">PTZ61_25070</name>
</gene>
<keyword evidence="1" id="KW-0472">Membrane</keyword>
<sequence>MIQGEMNTDHGQDVKGRIDCVINRFRSNAGPEFYTYKLKYIDDIDLDIRTILCFSVIFVFVPLTVFTDGKLSYSILYIALLGLGVLGISFARGKILKEKVWENDFVSDEDILYLCENEKLKPILIEELKAGAHHTYSSLESKQKYYIESVTKDERKIRS</sequence>
<dbReference type="Proteomes" id="UP001182277">
    <property type="component" value="Unassembled WGS sequence"/>
</dbReference>
<evidence type="ECO:0000313" key="3">
    <source>
        <dbReference type="Proteomes" id="UP001182277"/>
    </source>
</evidence>
<evidence type="ECO:0000313" key="2">
    <source>
        <dbReference type="EMBL" id="MDS0021950.1"/>
    </source>
</evidence>
<organism evidence="2 3">
    <name type="scientific">Enterobacter hormaechei subsp. steigerwaltii</name>
    <dbReference type="NCBI Taxonomy" id="299766"/>
    <lineage>
        <taxon>Bacteria</taxon>
        <taxon>Pseudomonadati</taxon>
        <taxon>Pseudomonadota</taxon>
        <taxon>Gammaproteobacteria</taxon>
        <taxon>Enterobacterales</taxon>
        <taxon>Enterobacteriaceae</taxon>
        <taxon>Enterobacter</taxon>
        <taxon>Enterobacter cloacae complex</taxon>
    </lineage>
</organism>
<reference evidence="2" key="1">
    <citation type="submission" date="2023-02" db="EMBL/GenBank/DDBJ databases">
        <title>NDM-1 &amp; ACT-7 co producing ST 133 Enterobacter.</title>
        <authorList>
            <person name="Halder G."/>
            <person name="Chaudhuri B."/>
            <person name="Dutta S."/>
        </authorList>
    </citation>
    <scope>NUCLEOTIDE SEQUENCE</scope>
    <source>
        <strain evidence="2">PEER 323</strain>
    </source>
</reference>
<feature type="transmembrane region" description="Helical" evidence="1">
    <location>
        <begin position="46"/>
        <end position="65"/>
    </location>
</feature>
<accession>A0AAE4EBI1</accession>
<name>A0AAE4EBI1_9ENTR</name>
<proteinExistence type="predicted"/>
<protein>
    <submittedName>
        <fullName evidence="2">Uncharacterized protein</fullName>
    </submittedName>
</protein>
<feature type="transmembrane region" description="Helical" evidence="1">
    <location>
        <begin position="71"/>
        <end position="91"/>
    </location>
</feature>
<comment type="caution">
    <text evidence="2">The sequence shown here is derived from an EMBL/GenBank/DDBJ whole genome shotgun (WGS) entry which is preliminary data.</text>
</comment>
<evidence type="ECO:0000256" key="1">
    <source>
        <dbReference type="SAM" id="Phobius"/>
    </source>
</evidence>
<keyword evidence="1" id="KW-1133">Transmembrane helix</keyword>